<feature type="compositionally biased region" description="Basic and acidic residues" evidence="1">
    <location>
        <begin position="171"/>
        <end position="193"/>
    </location>
</feature>
<feature type="compositionally biased region" description="Polar residues" evidence="1">
    <location>
        <begin position="149"/>
        <end position="166"/>
    </location>
</feature>
<dbReference type="Proteomes" id="UP000499080">
    <property type="component" value="Unassembled WGS sequence"/>
</dbReference>
<evidence type="ECO:0000313" key="3">
    <source>
        <dbReference type="EMBL" id="GBO14620.1"/>
    </source>
</evidence>
<name>A0A4Y2UXS4_ARAVE</name>
<organism evidence="4 6">
    <name type="scientific">Araneus ventricosus</name>
    <name type="common">Orbweaver spider</name>
    <name type="synonym">Epeira ventricosa</name>
    <dbReference type="NCBI Taxonomy" id="182803"/>
    <lineage>
        <taxon>Eukaryota</taxon>
        <taxon>Metazoa</taxon>
        <taxon>Ecdysozoa</taxon>
        <taxon>Arthropoda</taxon>
        <taxon>Chelicerata</taxon>
        <taxon>Arachnida</taxon>
        <taxon>Araneae</taxon>
        <taxon>Araneomorphae</taxon>
        <taxon>Entelegynae</taxon>
        <taxon>Araneoidea</taxon>
        <taxon>Araneidae</taxon>
        <taxon>Araneus</taxon>
    </lineage>
</organism>
<dbReference type="EMBL" id="BGPR01038666">
    <property type="protein sequence ID" value="GBO14535.1"/>
    <property type="molecule type" value="Genomic_DNA"/>
</dbReference>
<evidence type="ECO:0000313" key="4">
    <source>
        <dbReference type="EMBL" id="GBO16420.1"/>
    </source>
</evidence>
<accession>A0A4Y2UXS4</accession>
<dbReference type="EMBL" id="BGPR01038746">
    <property type="protein sequence ID" value="GBO14620.1"/>
    <property type="molecule type" value="Genomic_DNA"/>
</dbReference>
<evidence type="ECO:0000313" key="5">
    <source>
        <dbReference type="EMBL" id="GBO16519.1"/>
    </source>
</evidence>
<keyword evidence="6" id="KW-1185">Reference proteome</keyword>
<evidence type="ECO:0000313" key="6">
    <source>
        <dbReference type="Proteomes" id="UP000499080"/>
    </source>
</evidence>
<evidence type="ECO:0000256" key="1">
    <source>
        <dbReference type="SAM" id="MobiDB-lite"/>
    </source>
</evidence>
<comment type="caution">
    <text evidence="4">The sequence shown here is derived from an EMBL/GenBank/DDBJ whole genome shotgun (WGS) entry which is preliminary data.</text>
</comment>
<dbReference type="EMBL" id="BGPR01040408">
    <property type="protein sequence ID" value="GBO16519.1"/>
    <property type="molecule type" value="Genomic_DNA"/>
</dbReference>
<reference evidence="4 6" key="1">
    <citation type="journal article" date="2019" name="Sci. Rep.">
        <title>Orb-weaving spider Araneus ventricosus genome elucidates the spidroin gene catalogue.</title>
        <authorList>
            <person name="Kono N."/>
            <person name="Nakamura H."/>
            <person name="Ohtoshi R."/>
            <person name="Moran D.A.P."/>
            <person name="Shinohara A."/>
            <person name="Yoshida Y."/>
            <person name="Fujiwara M."/>
            <person name="Mori M."/>
            <person name="Tomita M."/>
            <person name="Arakawa K."/>
        </authorList>
    </citation>
    <scope>NUCLEOTIDE SEQUENCE [LARGE SCALE GENOMIC DNA]</scope>
</reference>
<dbReference type="AlphaFoldDB" id="A0A4Y2UXS4"/>
<feature type="region of interest" description="Disordered" evidence="1">
    <location>
        <begin position="138"/>
        <end position="193"/>
    </location>
</feature>
<evidence type="ECO:0000313" key="2">
    <source>
        <dbReference type="EMBL" id="GBO14535.1"/>
    </source>
</evidence>
<proteinExistence type="predicted"/>
<dbReference type="EMBL" id="BGPR01040310">
    <property type="protein sequence ID" value="GBO16420.1"/>
    <property type="molecule type" value="Genomic_DNA"/>
</dbReference>
<protein>
    <submittedName>
        <fullName evidence="4">Uncharacterized protein</fullName>
    </submittedName>
</protein>
<gene>
    <name evidence="4" type="ORF">AVEN_150804_1</name>
    <name evidence="3" type="ORF">AVEN_181742_1</name>
    <name evidence="2" type="ORF">AVEN_204913_1</name>
    <name evidence="5" type="ORF">AVEN_239491_1</name>
</gene>
<sequence>MNSNVSDLNEANLTTLNQERKIPILKTNSGNILEKKLVFRVFRTINRIRVSHCRCDVQKSDVRLACSIRGLQSYNGALLEYRMPICGRGGLLVRSRLCGRRVPGSKPDSTEDPLCIGPAAHEIIRRGTNVRPPVGAARKFEEGLRAPVSPSSSDRGSKLRGQSQSGPRVASKRDVNVTKLKPEKRDVNETKLK</sequence>